<name>E3Q7N4_COLGM</name>
<sequence length="154" mass="16994">MRFLSVSGFGNRRSAKPVPDAQSHPHGWLTGMSQSLIPRPCGSACHVSTTHRSHVDEQPKPTQLAVTLRELSVPCLSNPRQREGPRHESKNYADMMPSRPADCRTLDDVDIDVTVTLSESRALKTLDPTAANLVSELLPGRFIPLSTAERVVRF</sequence>
<reference evidence="3" key="1">
    <citation type="journal article" date="2012" name="Nat. Genet.">
        <title>Lifestyle transitions in plant pathogenic Colletotrichum fungi deciphered by genome and transcriptome analyses.</title>
        <authorList>
            <person name="O'Connell R.J."/>
            <person name="Thon M.R."/>
            <person name="Hacquard S."/>
            <person name="Amyotte S.G."/>
            <person name="Kleemann J."/>
            <person name="Torres M.F."/>
            <person name="Damm U."/>
            <person name="Buiate E.A."/>
            <person name="Epstein L."/>
            <person name="Alkan N."/>
            <person name="Altmueller J."/>
            <person name="Alvarado-Balderrama L."/>
            <person name="Bauser C.A."/>
            <person name="Becker C."/>
            <person name="Birren B.W."/>
            <person name="Chen Z."/>
            <person name="Choi J."/>
            <person name="Crouch J.A."/>
            <person name="Duvick J.P."/>
            <person name="Farman M.A."/>
            <person name="Gan P."/>
            <person name="Heiman D."/>
            <person name="Henrissat B."/>
            <person name="Howard R.J."/>
            <person name="Kabbage M."/>
            <person name="Koch C."/>
            <person name="Kracher B."/>
            <person name="Kubo Y."/>
            <person name="Law A.D."/>
            <person name="Lebrun M.-H."/>
            <person name="Lee Y.-H."/>
            <person name="Miyara I."/>
            <person name="Moore N."/>
            <person name="Neumann U."/>
            <person name="Nordstroem K."/>
            <person name="Panaccione D.G."/>
            <person name="Panstruga R."/>
            <person name="Place M."/>
            <person name="Proctor R.H."/>
            <person name="Prusky D."/>
            <person name="Rech G."/>
            <person name="Reinhardt R."/>
            <person name="Rollins J.A."/>
            <person name="Rounsley S."/>
            <person name="Schardl C.L."/>
            <person name="Schwartz D.C."/>
            <person name="Shenoy N."/>
            <person name="Shirasu K."/>
            <person name="Sikhakolli U.R."/>
            <person name="Stueber K."/>
            <person name="Sukno S.A."/>
            <person name="Sweigard J.A."/>
            <person name="Takano Y."/>
            <person name="Takahara H."/>
            <person name="Trail F."/>
            <person name="van der Does H.C."/>
            <person name="Voll L.M."/>
            <person name="Will I."/>
            <person name="Young S."/>
            <person name="Zeng Q."/>
            <person name="Zhang J."/>
            <person name="Zhou S."/>
            <person name="Dickman M.B."/>
            <person name="Schulze-Lefert P."/>
            <person name="Ver Loren van Themaat E."/>
            <person name="Ma L.-J."/>
            <person name="Vaillancourt L.J."/>
        </authorList>
    </citation>
    <scope>NUCLEOTIDE SEQUENCE [LARGE SCALE GENOMIC DNA]</scope>
    <source>
        <strain evidence="3">M1.001 / M2 / FGSC 10212</strain>
    </source>
</reference>
<dbReference type="VEuPathDB" id="FungiDB:GLRG_02067"/>
<proteinExistence type="predicted"/>
<protein>
    <submittedName>
        <fullName evidence="2">Uncharacterized protein</fullName>
    </submittedName>
</protein>
<evidence type="ECO:0000313" key="3">
    <source>
        <dbReference type="Proteomes" id="UP000008782"/>
    </source>
</evidence>
<evidence type="ECO:0000313" key="2">
    <source>
        <dbReference type="EMBL" id="EFQ26896.1"/>
    </source>
</evidence>
<feature type="region of interest" description="Disordered" evidence="1">
    <location>
        <begin position="75"/>
        <end position="100"/>
    </location>
</feature>
<dbReference type="GeneID" id="24407432"/>
<dbReference type="HOGENOM" id="CLU_1704095_0_0_1"/>
<dbReference type="RefSeq" id="XP_008090916.1">
    <property type="nucleotide sequence ID" value="XM_008092725.1"/>
</dbReference>
<feature type="compositionally biased region" description="Basic and acidic residues" evidence="1">
    <location>
        <begin position="80"/>
        <end position="91"/>
    </location>
</feature>
<dbReference type="EMBL" id="GG697336">
    <property type="protein sequence ID" value="EFQ26896.1"/>
    <property type="molecule type" value="Genomic_DNA"/>
</dbReference>
<evidence type="ECO:0000256" key="1">
    <source>
        <dbReference type="SAM" id="MobiDB-lite"/>
    </source>
</evidence>
<gene>
    <name evidence="2" type="ORF">GLRG_02067</name>
</gene>
<feature type="region of interest" description="Disordered" evidence="1">
    <location>
        <begin position="1"/>
        <end position="32"/>
    </location>
</feature>
<dbReference type="Proteomes" id="UP000008782">
    <property type="component" value="Unassembled WGS sequence"/>
</dbReference>
<dbReference type="AlphaFoldDB" id="E3Q7N4"/>
<dbReference type="OrthoDB" id="10650825at2759"/>
<dbReference type="eggNOG" id="ENOG502T5SX">
    <property type="taxonomic scope" value="Eukaryota"/>
</dbReference>
<accession>E3Q7N4</accession>
<keyword evidence="3" id="KW-1185">Reference proteome</keyword>
<organism evidence="3">
    <name type="scientific">Colletotrichum graminicola (strain M1.001 / M2 / FGSC 10212)</name>
    <name type="common">Maize anthracnose fungus</name>
    <name type="synonym">Glomerella graminicola</name>
    <dbReference type="NCBI Taxonomy" id="645133"/>
    <lineage>
        <taxon>Eukaryota</taxon>
        <taxon>Fungi</taxon>
        <taxon>Dikarya</taxon>
        <taxon>Ascomycota</taxon>
        <taxon>Pezizomycotina</taxon>
        <taxon>Sordariomycetes</taxon>
        <taxon>Hypocreomycetidae</taxon>
        <taxon>Glomerellales</taxon>
        <taxon>Glomerellaceae</taxon>
        <taxon>Colletotrichum</taxon>
        <taxon>Colletotrichum graminicola species complex</taxon>
    </lineage>
</organism>